<dbReference type="Proteomes" id="UP001155280">
    <property type="component" value="Unassembled WGS sequence"/>
</dbReference>
<reference evidence="2" key="1">
    <citation type="submission" date="2022-07" db="EMBL/GenBank/DDBJ databases">
        <title>Gramela sediminis sp. nov., isolated from deep-sea sediment of the Indian Ocean.</title>
        <authorList>
            <person name="Shi H."/>
        </authorList>
    </citation>
    <scope>NUCLEOTIDE SEQUENCE</scope>
    <source>
        <strain evidence="2">GC03-9</strain>
    </source>
</reference>
<comment type="caution">
    <text evidence="2">The sequence shown here is derived from an EMBL/GenBank/DDBJ whole genome shotgun (WGS) entry which is preliminary data.</text>
</comment>
<keyword evidence="1" id="KW-1133">Transmembrane helix</keyword>
<feature type="transmembrane region" description="Helical" evidence="1">
    <location>
        <begin position="43"/>
        <end position="61"/>
    </location>
</feature>
<organism evidence="2 3">
    <name type="scientific">Christiangramia oceanisediminis</name>
    <dbReference type="NCBI Taxonomy" id="2920386"/>
    <lineage>
        <taxon>Bacteria</taxon>
        <taxon>Pseudomonadati</taxon>
        <taxon>Bacteroidota</taxon>
        <taxon>Flavobacteriia</taxon>
        <taxon>Flavobacteriales</taxon>
        <taxon>Flavobacteriaceae</taxon>
        <taxon>Christiangramia</taxon>
    </lineage>
</organism>
<evidence type="ECO:0000313" key="2">
    <source>
        <dbReference type="EMBL" id="MCP9201576.1"/>
    </source>
</evidence>
<keyword evidence="1" id="KW-0812">Transmembrane</keyword>
<feature type="transmembrane region" description="Helical" evidence="1">
    <location>
        <begin position="195"/>
        <end position="214"/>
    </location>
</feature>
<dbReference type="AlphaFoldDB" id="A0A9X2L0G9"/>
<evidence type="ECO:0000256" key="1">
    <source>
        <dbReference type="SAM" id="Phobius"/>
    </source>
</evidence>
<feature type="transmembrane region" description="Helical" evidence="1">
    <location>
        <begin position="226"/>
        <end position="241"/>
    </location>
</feature>
<feature type="transmembrane region" description="Helical" evidence="1">
    <location>
        <begin position="12"/>
        <end position="31"/>
    </location>
</feature>
<feature type="transmembrane region" description="Helical" evidence="1">
    <location>
        <begin position="154"/>
        <end position="174"/>
    </location>
</feature>
<keyword evidence="1" id="KW-0472">Membrane</keyword>
<sequence>MNYLRNAFELYINSSIHVSLAVIAFTIITFLNFDIPIDADLCLFIFFASITGYNFVKYAGIAKLHHSSLAGNLRIIQIFSFLCFIALAYYCFQQKAEVIIASGILGLFTLLYAVPFLGPNKNLRSLSGLKIFVIAVVWAGTTVLLPLINEGKVFDLEIIIDFLQRLVFVIVLTLPFEIRDLKYDSGSLETIPQRLGIRSTKIFGSILILLIIGVEIFQNSFQQQDFMAMFICLLLSGWFLWRSKINQGKYDASFWVESLPVLYLGIYLILRHYPLHIPF</sequence>
<accession>A0A9X2L0G9</accession>
<gene>
    <name evidence="2" type="ORF">MKO06_16820</name>
</gene>
<dbReference type="EMBL" id="JANCNS010000003">
    <property type="protein sequence ID" value="MCP9201576.1"/>
    <property type="molecule type" value="Genomic_DNA"/>
</dbReference>
<protein>
    <recommendedName>
        <fullName evidence="4">Prenyltransferase</fullName>
    </recommendedName>
</protein>
<proteinExistence type="predicted"/>
<name>A0A9X2L0G9_9FLAO</name>
<feature type="transmembrane region" description="Helical" evidence="1">
    <location>
        <begin position="73"/>
        <end position="92"/>
    </location>
</feature>
<dbReference type="RefSeq" id="WP_241552410.1">
    <property type="nucleotide sequence ID" value="NZ_JANCNS010000003.1"/>
</dbReference>
<keyword evidence="3" id="KW-1185">Reference proteome</keyword>
<feature type="transmembrane region" description="Helical" evidence="1">
    <location>
        <begin position="98"/>
        <end position="117"/>
    </location>
</feature>
<feature type="transmembrane region" description="Helical" evidence="1">
    <location>
        <begin position="129"/>
        <end position="148"/>
    </location>
</feature>
<feature type="transmembrane region" description="Helical" evidence="1">
    <location>
        <begin position="253"/>
        <end position="270"/>
    </location>
</feature>
<evidence type="ECO:0008006" key="4">
    <source>
        <dbReference type="Google" id="ProtNLM"/>
    </source>
</evidence>
<evidence type="ECO:0000313" key="3">
    <source>
        <dbReference type="Proteomes" id="UP001155280"/>
    </source>
</evidence>